<evidence type="ECO:0000256" key="3">
    <source>
        <dbReference type="ARBA" id="ARBA00023125"/>
    </source>
</evidence>
<keyword evidence="4" id="KW-0804">Transcription</keyword>
<dbReference type="Pfam" id="PF00126">
    <property type="entry name" value="HTH_1"/>
    <property type="match status" value="1"/>
</dbReference>
<comment type="caution">
    <text evidence="6">The sequence shown here is derived from an EMBL/GenBank/DDBJ whole genome shotgun (WGS) entry which is preliminary data.</text>
</comment>
<dbReference type="InterPro" id="IPR000847">
    <property type="entry name" value="LysR_HTH_N"/>
</dbReference>
<evidence type="ECO:0000256" key="2">
    <source>
        <dbReference type="ARBA" id="ARBA00023015"/>
    </source>
</evidence>
<evidence type="ECO:0000313" key="6">
    <source>
        <dbReference type="EMBL" id="NSX53992.1"/>
    </source>
</evidence>
<dbReference type="Gene3D" id="1.10.10.10">
    <property type="entry name" value="Winged helix-like DNA-binding domain superfamily/Winged helix DNA-binding domain"/>
    <property type="match status" value="1"/>
</dbReference>
<evidence type="ECO:0000259" key="5">
    <source>
        <dbReference type="PROSITE" id="PS50931"/>
    </source>
</evidence>
<dbReference type="PROSITE" id="PS50931">
    <property type="entry name" value="HTH_LYSR"/>
    <property type="match status" value="1"/>
</dbReference>
<proteinExistence type="inferred from homology"/>
<keyword evidence="7" id="KW-1185">Reference proteome</keyword>
<organism evidence="6 7">
    <name type="scientific">Parasulfitobacter algicola</name>
    <dbReference type="NCBI Taxonomy" id="2614809"/>
    <lineage>
        <taxon>Bacteria</taxon>
        <taxon>Pseudomonadati</taxon>
        <taxon>Pseudomonadota</taxon>
        <taxon>Alphaproteobacteria</taxon>
        <taxon>Rhodobacterales</taxon>
        <taxon>Roseobacteraceae</taxon>
        <taxon>Parasulfitobacter</taxon>
    </lineage>
</organism>
<dbReference type="EMBL" id="JABUFE010000002">
    <property type="protein sequence ID" value="NSX53992.1"/>
    <property type="molecule type" value="Genomic_DNA"/>
</dbReference>
<comment type="similarity">
    <text evidence="1">Belongs to the LysR transcriptional regulatory family.</text>
</comment>
<dbReference type="InterPro" id="IPR005119">
    <property type="entry name" value="LysR_subst-bd"/>
</dbReference>
<dbReference type="RefSeq" id="WP_174135563.1">
    <property type="nucleotide sequence ID" value="NZ_JABUFE010000002.1"/>
</dbReference>
<dbReference type="PANTHER" id="PTHR30537:SF74">
    <property type="entry name" value="HTH-TYPE TRANSCRIPTIONAL REGULATOR TRPI"/>
    <property type="match status" value="1"/>
</dbReference>
<dbReference type="Pfam" id="PF03466">
    <property type="entry name" value="LysR_substrate"/>
    <property type="match status" value="1"/>
</dbReference>
<dbReference type="SUPFAM" id="SSF53850">
    <property type="entry name" value="Periplasmic binding protein-like II"/>
    <property type="match status" value="1"/>
</dbReference>
<dbReference type="Gene3D" id="3.40.190.10">
    <property type="entry name" value="Periplasmic binding protein-like II"/>
    <property type="match status" value="2"/>
</dbReference>
<sequence>MTIDWRIIPSLSALRAFEAAARLESLTDAANTLNVTHAAISQHIRTLEANLETSLMIRQGRKMELTEDGRRLATALATGFGHIADEITAMKASSAAAPLKVSVTASLAEHWLMPRLGAFWTKYPDIEISLTPSPALVDLKQDGFDLALRYGRGHWPPYEAEKLVSANFIMIAHPDVANTQHKDGSWPKNTRWFIESKGKEHQKWEKVHRMMYEDHSVTVYDTIQMVLSAVRAGYGLSVQPKAILEHDLVTGQLVAIEEQADPDLNYYIVTRKGHQSKNLQTFVRWLRQSA</sequence>
<reference evidence="6 7" key="1">
    <citation type="submission" date="2020-06" db="EMBL/GenBank/DDBJ databases">
        <title>Sulfitobacter algicola sp. nov., isolated from green algae.</title>
        <authorList>
            <person name="Wang C."/>
        </authorList>
    </citation>
    <scope>NUCLEOTIDE SEQUENCE [LARGE SCALE GENOMIC DNA]</scope>
    <source>
        <strain evidence="6 7">1151</strain>
    </source>
</reference>
<dbReference type="PANTHER" id="PTHR30537">
    <property type="entry name" value="HTH-TYPE TRANSCRIPTIONAL REGULATOR"/>
    <property type="match status" value="1"/>
</dbReference>
<keyword evidence="2" id="KW-0805">Transcription regulation</keyword>
<protein>
    <submittedName>
        <fullName evidence="6">LysR family transcriptional regulator</fullName>
    </submittedName>
</protein>
<name>A0ABX2IT57_9RHOB</name>
<evidence type="ECO:0000256" key="4">
    <source>
        <dbReference type="ARBA" id="ARBA00023163"/>
    </source>
</evidence>
<dbReference type="InterPro" id="IPR036390">
    <property type="entry name" value="WH_DNA-bd_sf"/>
</dbReference>
<gene>
    <name evidence="6" type="ORF">HRQ87_04165</name>
</gene>
<dbReference type="InterPro" id="IPR036388">
    <property type="entry name" value="WH-like_DNA-bd_sf"/>
</dbReference>
<feature type="domain" description="HTH lysR-type" evidence="5">
    <location>
        <begin position="9"/>
        <end position="66"/>
    </location>
</feature>
<dbReference type="Proteomes" id="UP000777935">
    <property type="component" value="Unassembled WGS sequence"/>
</dbReference>
<evidence type="ECO:0000313" key="7">
    <source>
        <dbReference type="Proteomes" id="UP000777935"/>
    </source>
</evidence>
<dbReference type="SUPFAM" id="SSF46785">
    <property type="entry name" value="Winged helix' DNA-binding domain"/>
    <property type="match status" value="1"/>
</dbReference>
<keyword evidence="3" id="KW-0238">DNA-binding</keyword>
<accession>A0ABX2IT57</accession>
<dbReference type="InterPro" id="IPR058163">
    <property type="entry name" value="LysR-type_TF_proteobact-type"/>
</dbReference>
<evidence type="ECO:0000256" key="1">
    <source>
        <dbReference type="ARBA" id="ARBA00009437"/>
    </source>
</evidence>